<comment type="caution">
    <text evidence="7">The sequence shown here is derived from an EMBL/GenBank/DDBJ whole genome shotgun (WGS) entry which is preliminary data.</text>
</comment>
<feature type="region of interest" description="Disordered" evidence="5">
    <location>
        <begin position="1"/>
        <end position="55"/>
    </location>
</feature>
<evidence type="ECO:0000259" key="6">
    <source>
        <dbReference type="Pfam" id="PF08281"/>
    </source>
</evidence>
<dbReference type="SUPFAM" id="SSF88659">
    <property type="entry name" value="Sigma3 and sigma4 domains of RNA polymerase sigma factors"/>
    <property type="match status" value="1"/>
</dbReference>
<reference evidence="7" key="1">
    <citation type="submission" date="2022-12" db="EMBL/GenBank/DDBJ databases">
        <title>New Phytohabitans aurantiacus sp. RD004123 nov., an actinomycete isolated from soil.</title>
        <authorList>
            <person name="Triningsih D.W."/>
            <person name="Harunari E."/>
            <person name="Igarashi Y."/>
        </authorList>
    </citation>
    <scope>NUCLEOTIDE SEQUENCE</scope>
    <source>
        <strain evidence="7">RD004123</strain>
    </source>
</reference>
<organism evidence="7 8">
    <name type="scientific">Phytohabitans aurantiacus</name>
    <dbReference type="NCBI Taxonomy" id="3016789"/>
    <lineage>
        <taxon>Bacteria</taxon>
        <taxon>Bacillati</taxon>
        <taxon>Actinomycetota</taxon>
        <taxon>Actinomycetes</taxon>
        <taxon>Micromonosporales</taxon>
        <taxon>Micromonosporaceae</taxon>
    </lineage>
</organism>
<feature type="domain" description="RNA polymerase sigma factor 70 region 4 type 2" evidence="6">
    <location>
        <begin position="259"/>
        <end position="293"/>
    </location>
</feature>
<dbReference type="Proteomes" id="UP001144280">
    <property type="component" value="Unassembled WGS sequence"/>
</dbReference>
<keyword evidence="8" id="KW-1185">Reference proteome</keyword>
<accession>A0ABQ5QZH6</accession>
<evidence type="ECO:0000313" key="8">
    <source>
        <dbReference type="Proteomes" id="UP001144280"/>
    </source>
</evidence>
<dbReference type="InterPro" id="IPR013324">
    <property type="entry name" value="RNA_pol_sigma_r3/r4-like"/>
</dbReference>
<comment type="similarity">
    <text evidence="1">Belongs to the sigma-70 factor family. ECF subfamily.</text>
</comment>
<dbReference type="EMBL" id="BSDI01000029">
    <property type="protein sequence ID" value="GLH99910.1"/>
    <property type="molecule type" value="Genomic_DNA"/>
</dbReference>
<dbReference type="Pfam" id="PF08281">
    <property type="entry name" value="Sigma70_r4_2"/>
    <property type="match status" value="1"/>
</dbReference>
<feature type="compositionally biased region" description="Basic and acidic residues" evidence="5">
    <location>
        <begin position="1"/>
        <end position="11"/>
    </location>
</feature>
<dbReference type="InterPro" id="IPR036388">
    <property type="entry name" value="WH-like_DNA-bd_sf"/>
</dbReference>
<keyword evidence="2" id="KW-0805">Transcription regulation</keyword>
<name>A0ABQ5QZH6_9ACTN</name>
<evidence type="ECO:0000256" key="4">
    <source>
        <dbReference type="ARBA" id="ARBA00023163"/>
    </source>
</evidence>
<evidence type="ECO:0000313" key="7">
    <source>
        <dbReference type="EMBL" id="GLH99910.1"/>
    </source>
</evidence>
<feature type="region of interest" description="Disordered" evidence="5">
    <location>
        <begin position="74"/>
        <end position="93"/>
    </location>
</feature>
<feature type="compositionally biased region" description="Polar residues" evidence="5">
    <location>
        <begin position="36"/>
        <end position="46"/>
    </location>
</feature>
<evidence type="ECO:0000256" key="3">
    <source>
        <dbReference type="ARBA" id="ARBA00023082"/>
    </source>
</evidence>
<keyword evidence="4" id="KW-0804">Transcription</keyword>
<sequence>MDVHWDPERTDSGATAVRPPDLSQAIPEVHPDENSEMPSSDIQQARGTGHGFDLPEFDPTLAYEKEIRDGRLRGLSSSVHPSATKAPRQGESGFRAGDQQLVEHLAKNNFAGPEYDLVAERLVKTGYRYCLSWLKSGKMHRKCRDAGRPVGEFPEGIDREVFKDLATDAAVEGAVLFRRVALLENKWQPDGGASLLTYYVGACIQVYPTIYRRWYREHRRQWMTDPYDVMPEHVMPNQSEYVELRNLLERGLDEATWVALKMKAEGSSYAEIAEVLGRSVKAVENLLRRGRQRAAELIKGAGDDHV</sequence>
<protein>
    <recommendedName>
        <fullName evidence="6">RNA polymerase sigma factor 70 region 4 type 2 domain-containing protein</fullName>
    </recommendedName>
</protein>
<dbReference type="Gene3D" id="1.10.10.10">
    <property type="entry name" value="Winged helix-like DNA-binding domain superfamily/Winged helix DNA-binding domain"/>
    <property type="match status" value="1"/>
</dbReference>
<gene>
    <name evidence="7" type="ORF">Pa4123_51860</name>
</gene>
<evidence type="ECO:0000256" key="5">
    <source>
        <dbReference type="SAM" id="MobiDB-lite"/>
    </source>
</evidence>
<evidence type="ECO:0000256" key="2">
    <source>
        <dbReference type="ARBA" id="ARBA00023015"/>
    </source>
</evidence>
<keyword evidence="3" id="KW-0731">Sigma factor</keyword>
<proteinExistence type="inferred from homology"/>
<evidence type="ECO:0000256" key="1">
    <source>
        <dbReference type="ARBA" id="ARBA00010641"/>
    </source>
</evidence>
<dbReference type="InterPro" id="IPR013249">
    <property type="entry name" value="RNA_pol_sigma70_r4_t2"/>
</dbReference>